<protein>
    <submittedName>
        <fullName evidence="1">Uncharacterized protein</fullName>
    </submittedName>
</protein>
<comment type="caution">
    <text evidence="1">The sequence shown here is derived from an EMBL/GenBank/DDBJ whole genome shotgun (WGS) entry which is preliminary data.</text>
</comment>
<accession>A0A4V5NYS7</accession>
<dbReference type="EMBL" id="SWBP01000004">
    <property type="protein sequence ID" value="TKB96970.1"/>
    <property type="molecule type" value="Genomic_DNA"/>
</dbReference>
<sequence>MSIQELKDLLHQKIETANDQQLLETLNLIFSKNEQPFEIPNEHLKKLKNTLESDQTEYFTLNDFEEKYQKWLKD</sequence>
<evidence type="ECO:0000313" key="1">
    <source>
        <dbReference type="EMBL" id="TKB96970.1"/>
    </source>
</evidence>
<dbReference type="RefSeq" id="WP_136826935.1">
    <property type="nucleotide sequence ID" value="NZ_SWBP01000004.1"/>
</dbReference>
<gene>
    <name evidence="1" type="ORF">FA046_12940</name>
</gene>
<proteinExistence type="predicted"/>
<reference evidence="1 2" key="1">
    <citation type="submission" date="2019-04" db="EMBL/GenBank/DDBJ databases">
        <title>Pedobacter sp. AR-3-17 sp. nov., isolated from Arctic soil.</title>
        <authorList>
            <person name="Dahal R.H."/>
            <person name="Kim D.-U."/>
        </authorList>
    </citation>
    <scope>NUCLEOTIDE SEQUENCE [LARGE SCALE GENOMIC DNA]</scope>
    <source>
        <strain evidence="1 2">AR-3-17</strain>
    </source>
</reference>
<dbReference type="AlphaFoldDB" id="A0A4V5NYS7"/>
<evidence type="ECO:0000313" key="2">
    <source>
        <dbReference type="Proteomes" id="UP000308181"/>
    </source>
</evidence>
<keyword evidence="2" id="KW-1185">Reference proteome</keyword>
<name>A0A4V5NYS7_9SPHI</name>
<dbReference type="OrthoDB" id="799293at2"/>
<organism evidence="1 2">
    <name type="scientific">Pedobacter cryophilus</name>
    <dbReference type="NCBI Taxonomy" id="2571271"/>
    <lineage>
        <taxon>Bacteria</taxon>
        <taxon>Pseudomonadati</taxon>
        <taxon>Bacteroidota</taxon>
        <taxon>Sphingobacteriia</taxon>
        <taxon>Sphingobacteriales</taxon>
        <taxon>Sphingobacteriaceae</taxon>
        <taxon>Pedobacter</taxon>
    </lineage>
</organism>
<dbReference type="Proteomes" id="UP000308181">
    <property type="component" value="Unassembled WGS sequence"/>
</dbReference>